<dbReference type="RefSeq" id="WP_146506679.1">
    <property type="nucleotide sequence ID" value="NZ_SIHI01000001.1"/>
</dbReference>
<keyword evidence="1" id="KW-0175">Coiled coil</keyword>
<evidence type="ECO:0000313" key="3">
    <source>
        <dbReference type="EMBL" id="TWT56757.1"/>
    </source>
</evidence>
<proteinExistence type="predicted"/>
<feature type="compositionally biased region" description="Basic and acidic residues" evidence="2">
    <location>
        <begin position="318"/>
        <end position="339"/>
    </location>
</feature>
<dbReference type="EMBL" id="SIHI01000001">
    <property type="protein sequence ID" value="TWT56757.1"/>
    <property type="molecule type" value="Genomic_DNA"/>
</dbReference>
<feature type="region of interest" description="Disordered" evidence="2">
    <location>
        <begin position="312"/>
        <end position="339"/>
    </location>
</feature>
<sequence>MDDPNLIDELQREVESKEAVILALTSQLETTAEQLERMRRTGPVGGQKESGFGPGVNAQIRDFLAEFDESSPLEHFERIEIGIEQILEILAGSNTSIAELRKLPKSELESTLSDDEETEEELDAEKSPEEAEEDFWAATKARLLQEAESQDDEEEMGVLFSGEKEDSSSESAAKNDGGNQAEAKANVVQPIAIPPEPEELPELPKPVTTITDAKKLEEAVTERDQFIFYLVARLRRAESYPFPPINWESVVSVPEDLKKSVMVLEKHLKDHLRQSELSVSLERAALTRERSKLCQVKSQLQDEIQKMVAISNAPTRSTPEERMNRLFDIPKDTGPKTLE</sequence>
<organism evidence="3 4">
    <name type="scientific">Thalassoglobus neptunius</name>
    <dbReference type="NCBI Taxonomy" id="1938619"/>
    <lineage>
        <taxon>Bacteria</taxon>
        <taxon>Pseudomonadati</taxon>
        <taxon>Planctomycetota</taxon>
        <taxon>Planctomycetia</taxon>
        <taxon>Planctomycetales</taxon>
        <taxon>Planctomycetaceae</taxon>
        <taxon>Thalassoglobus</taxon>
    </lineage>
</organism>
<evidence type="ECO:0000256" key="2">
    <source>
        <dbReference type="SAM" id="MobiDB-lite"/>
    </source>
</evidence>
<keyword evidence="4" id="KW-1185">Reference proteome</keyword>
<protein>
    <submittedName>
        <fullName evidence="3">Uncharacterized protein</fullName>
    </submittedName>
</protein>
<feature type="compositionally biased region" description="Acidic residues" evidence="2">
    <location>
        <begin position="112"/>
        <end position="123"/>
    </location>
</feature>
<dbReference type="OrthoDB" id="242877at2"/>
<name>A0A5C5X183_9PLAN</name>
<reference evidence="3 4" key="1">
    <citation type="submission" date="2019-02" db="EMBL/GenBank/DDBJ databases">
        <title>Deep-cultivation of Planctomycetes and their phenomic and genomic characterization uncovers novel biology.</title>
        <authorList>
            <person name="Wiegand S."/>
            <person name="Jogler M."/>
            <person name="Boedeker C."/>
            <person name="Pinto D."/>
            <person name="Vollmers J."/>
            <person name="Rivas-Marin E."/>
            <person name="Kohn T."/>
            <person name="Peeters S.H."/>
            <person name="Heuer A."/>
            <person name="Rast P."/>
            <person name="Oberbeckmann S."/>
            <person name="Bunk B."/>
            <person name="Jeske O."/>
            <person name="Meyerdierks A."/>
            <person name="Storesund J.E."/>
            <person name="Kallscheuer N."/>
            <person name="Luecker S."/>
            <person name="Lage O.M."/>
            <person name="Pohl T."/>
            <person name="Merkel B.J."/>
            <person name="Hornburger P."/>
            <person name="Mueller R.-W."/>
            <person name="Bruemmer F."/>
            <person name="Labrenz M."/>
            <person name="Spormann A.M."/>
            <person name="Op Den Camp H."/>
            <person name="Overmann J."/>
            <person name="Amann R."/>
            <person name="Jetten M.S.M."/>
            <person name="Mascher T."/>
            <person name="Medema M.H."/>
            <person name="Devos D.P."/>
            <person name="Kaster A.-K."/>
            <person name="Ovreas L."/>
            <person name="Rohde M."/>
            <person name="Galperin M.Y."/>
            <person name="Jogler C."/>
        </authorList>
    </citation>
    <scope>NUCLEOTIDE SEQUENCE [LARGE SCALE GENOMIC DNA]</scope>
    <source>
        <strain evidence="3 4">KOR42</strain>
    </source>
</reference>
<dbReference type="Proteomes" id="UP000317243">
    <property type="component" value="Unassembled WGS sequence"/>
</dbReference>
<feature type="region of interest" description="Disordered" evidence="2">
    <location>
        <begin position="146"/>
        <end position="183"/>
    </location>
</feature>
<gene>
    <name evidence="3" type="ORF">KOR42_01120</name>
</gene>
<feature type="region of interest" description="Disordered" evidence="2">
    <location>
        <begin position="106"/>
        <end position="134"/>
    </location>
</feature>
<dbReference type="AlphaFoldDB" id="A0A5C5X183"/>
<accession>A0A5C5X183</accession>
<evidence type="ECO:0000256" key="1">
    <source>
        <dbReference type="SAM" id="Coils"/>
    </source>
</evidence>
<evidence type="ECO:0000313" key="4">
    <source>
        <dbReference type="Proteomes" id="UP000317243"/>
    </source>
</evidence>
<feature type="coiled-coil region" evidence="1">
    <location>
        <begin position="7"/>
        <end position="41"/>
    </location>
</feature>
<comment type="caution">
    <text evidence="3">The sequence shown here is derived from an EMBL/GenBank/DDBJ whole genome shotgun (WGS) entry which is preliminary data.</text>
</comment>